<dbReference type="GO" id="GO:0005783">
    <property type="term" value="C:endoplasmic reticulum"/>
    <property type="evidence" value="ECO:0007669"/>
    <property type="project" value="TreeGrafter"/>
</dbReference>
<dbReference type="OrthoDB" id="405996at2759"/>
<comment type="caution">
    <text evidence="3">The sequence shown here is derived from an EMBL/GenBank/DDBJ whole genome shotgun (WGS) entry which is preliminary data.</text>
</comment>
<protein>
    <recommendedName>
        <fullName evidence="2">SAC domain-containing protein</fullName>
    </recommendedName>
</protein>
<keyword evidence="4" id="KW-1185">Reference proteome</keyword>
<evidence type="ECO:0000256" key="1">
    <source>
        <dbReference type="SAM" id="MobiDB-lite"/>
    </source>
</evidence>
<evidence type="ECO:0000313" key="3">
    <source>
        <dbReference type="EMBL" id="GIQ87619.1"/>
    </source>
</evidence>
<feature type="non-terminal residue" evidence="3">
    <location>
        <position position="1"/>
    </location>
</feature>
<dbReference type="AlphaFoldDB" id="A0A9K3D5F8"/>
<dbReference type="PROSITE" id="PS50275">
    <property type="entry name" value="SAC"/>
    <property type="match status" value="1"/>
</dbReference>
<dbReference type="PANTHER" id="PTHR45662:SF2">
    <property type="entry name" value="PHOSPHATIDYLINOSITOL-3-PHOSPHATASE SAC1"/>
    <property type="match status" value="1"/>
</dbReference>
<dbReference type="GO" id="GO:0046856">
    <property type="term" value="P:phosphatidylinositol dephosphorylation"/>
    <property type="evidence" value="ECO:0007669"/>
    <property type="project" value="TreeGrafter"/>
</dbReference>
<dbReference type="EMBL" id="BDIP01003370">
    <property type="protein sequence ID" value="GIQ87619.1"/>
    <property type="molecule type" value="Genomic_DNA"/>
</dbReference>
<sequence length="204" mass="22415">MTRRLQAQTVERERGHLPKGEGEREAEDDTAFWFNYHISESLTSALTTLSTPSHSIYIPRVIRGFFQTTVVPLTPTGTASQDAPHSTLRMSLISRRSRHRAGTRYHRRGTDTRGYSANYAETEYVTEATLVPCASQPDTHHVSSMVIVRGSAAVPFKQAICLRYKPTVTTLEEDPLSLSLSLSPLGAAEGDPIMGEGGRPSGQT</sequence>
<feature type="domain" description="SAC" evidence="2">
    <location>
        <begin position="1"/>
        <end position="166"/>
    </location>
</feature>
<feature type="compositionally biased region" description="Basic and acidic residues" evidence="1">
    <location>
        <begin position="10"/>
        <end position="23"/>
    </location>
</feature>
<organism evidence="3 4">
    <name type="scientific">Kipferlia bialata</name>
    <dbReference type="NCBI Taxonomy" id="797122"/>
    <lineage>
        <taxon>Eukaryota</taxon>
        <taxon>Metamonada</taxon>
        <taxon>Carpediemonas-like organisms</taxon>
        <taxon>Kipferlia</taxon>
    </lineage>
</organism>
<dbReference type="InterPro" id="IPR002013">
    <property type="entry name" value="SAC_dom"/>
</dbReference>
<feature type="region of interest" description="Disordered" evidence="1">
    <location>
        <begin position="1"/>
        <end position="25"/>
    </location>
</feature>
<evidence type="ECO:0000313" key="4">
    <source>
        <dbReference type="Proteomes" id="UP000265618"/>
    </source>
</evidence>
<gene>
    <name evidence="3" type="ORF">KIPB_009695</name>
</gene>
<dbReference type="Proteomes" id="UP000265618">
    <property type="component" value="Unassembled WGS sequence"/>
</dbReference>
<accession>A0A9K3D5F8</accession>
<evidence type="ECO:0000259" key="2">
    <source>
        <dbReference type="PROSITE" id="PS50275"/>
    </source>
</evidence>
<reference evidence="3 4" key="1">
    <citation type="journal article" date="2018" name="PLoS ONE">
        <title>The draft genome of Kipferlia bialata reveals reductive genome evolution in fornicate parasites.</title>
        <authorList>
            <person name="Tanifuji G."/>
            <person name="Takabayashi S."/>
            <person name="Kume K."/>
            <person name="Takagi M."/>
            <person name="Nakayama T."/>
            <person name="Kamikawa R."/>
            <person name="Inagaki Y."/>
            <person name="Hashimoto T."/>
        </authorList>
    </citation>
    <scope>NUCLEOTIDE SEQUENCE [LARGE SCALE GENOMIC DNA]</scope>
    <source>
        <strain evidence="3">NY0173</strain>
    </source>
</reference>
<proteinExistence type="predicted"/>
<dbReference type="GO" id="GO:0043812">
    <property type="term" value="F:phosphatidylinositol-4-phosphate phosphatase activity"/>
    <property type="evidence" value="ECO:0007669"/>
    <property type="project" value="TreeGrafter"/>
</dbReference>
<dbReference type="PANTHER" id="PTHR45662">
    <property type="entry name" value="PHOSPHATIDYLINOSITIDE PHOSPHATASE SAC1"/>
    <property type="match status" value="1"/>
</dbReference>
<name>A0A9K3D5F8_9EUKA</name>
<dbReference type="Pfam" id="PF02383">
    <property type="entry name" value="Syja_N"/>
    <property type="match status" value="1"/>
</dbReference>